<dbReference type="Proteomes" id="UP000034786">
    <property type="component" value="Unassembled WGS sequence"/>
</dbReference>
<name>A0A0M2GB19_9ACTN</name>
<dbReference type="SUPFAM" id="SSF52777">
    <property type="entry name" value="CoA-dependent acyltransferases"/>
    <property type="match status" value="1"/>
</dbReference>
<protein>
    <recommendedName>
        <fullName evidence="1">Condensation domain-containing protein</fullName>
    </recommendedName>
</protein>
<comment type="caution">
    <text evidence="2">The sequence shown here is derived from an EMBL/GenBank/DDBJ whole genome shotgun (WGS) entry which is preliminary data.</text>
</comment>
<reference evidence="3" key="1">
    <citation type="submission" date="2015-02" db="EMBL/GenBank/DDBJ databases">
        <authorList>
            <person name="Ju K.-S."/>
            <person name="Doroghazi J.R."/>
            <person name="Metcalf W."/>
        </authorList>
    </citation>
    <scope>NUCLEOTIDE SEQUENCE [LARGE SCALE GENOMIC DNA]</scope>
    <source>
        <strain evidence="3">NRRL B-16380</strain>
    </source>
</reference>
<feature type="non-terminal residue" evidence="2">
    <location>
        <position position="101"/>
    </location>
</feature>
<feature type="non-terminal residue" evidence="2">
    <location>
        <position position="1"/>
    </location>
</feature>
<dbReference type="GO" id="GO:0008610">
    <property type="term" value="P:lipid biosynthetic process"/>
    <property type="evidence" value="ECO:0007669"/>
    <property type="project" value="UniProtKB-ARBA"/>
</dbReference>
<evidence type="ECO:0000313" key="2">
    <source>
        <dbReference type="EMBL" id="KJK33069.1"/>
    </source>
</evidence>
<evidence type="ECO:0000313" key="3">
    <source>
        <dbReference type="Proteomes" id="UP000034786"/>
    </source>
</evidence>
<sequence length="101" mass="10709">LNAYAHQDVPFEGLVEALNPTRSLAHHPLFQVTLALNNTPRAALEFAGAEASVQPAAAHAARTDLALSLAERRGDDGSPDGIVGSLTYRTDLFEQDTVTAL</sequence>
<dbReference type="AlphaFoldDB" id="A0A0M2GB19"/>
<organism evidence="2 3">
    <name type="scientific">Streptomyces variegatus</name>
    <dbReference type="NCBI Taxonomy" id="284040"/>
    <lineage>
        <taxon>Bacteria</taxon>
        <taxon>Bacillati</taxon>
        <taxon>Actinomycetota</taxon>
        <taxon>Actinomycetes</taxon>
        <taxon>Kitasatosporales</taxon>
        <taxon>Streptomycetaceae</taxon>
        <taxon>Streptomyces</taxon>
    </lineage>
</organism>
<keyword evidence="3" id="KW-1185">Reference proteome</keyword>
<gene>
    <name evidence="2" type="ORF">UK15_39380</name>
</gene>
<accession>A0A0M2GB19</accession>
<dbReference type="InterPro" id="IPR001242">
    <property type="entry name" value="Condensation_dom"/>
</dbReference>
<dbReference type="Gene3D" id="3.30.559.10">
    <property type="entry name" value="Chloramphenicol acetyltransferase-like domain"/>
    <property type="match status" value="1"/>
</dbReference>
<evidence type="ECO:0000259" key="1">
    <source>
        <dbReference type="Pfam" id="PF00668"/>
    </source>
</evidence>
<feature type="domain" description="Condensation" evidence="1">
    <location>
        <begin position="2"/>
        <end position="99"/>
    </location>
</feature>
<dbReference type="EMBL" id="JYJH01000178">
    <property type="protein sequence ID" value="KJK33069.1"/>
    <property type="molecule type" value="Genomic_DNA"/>
</dbReference>
<dbReference type="InterPro" id="IPR023213">
    <property type="entry name" value="CAT-like_dom_sf"/>
</dbReference>
<dbReference type="STRING" id="284040.UK15_39380"/>
<proteinExistence type="predicted"/>
<dbReference type="Gene3D" id="3.30.559.30">
    <property type="entry name" value="Nonribosomal peptide synthetase, condensation domain"/>
    <property type="match status" value="1"/>
</dbReference>
<dbReference type="Pfam" id="PF00668">
    <property type="entry name" value="Condensation"/>
    <property type="match status" value="1"/>
</dbReference>
<dbReference type="GO" id="GO:0003824">
    <property type="term" value="F:catalytic activity"/>
    <property type="evidence" value="ECO:0007669"/>
    <property type="project" value="InterPro"/>
</dbReference>
<dbReference type="RefSeq" id="WP_045297709.1">
    <property type="nucleotide sequence ID" value="NZ_JYJH01000178.1"/>
</dbReference>